<dbReference type="PROSITE" id="PS50102">
    <property type="entry name" value="RRM"/>
    <property type="match status" value="1"/>
</dbReference>
<feature type="compositionally biased region" description="Basic residues" evidence="3">
    <location>
        <begin position="248"/>
        <end position="270"/>
    </location>
</feature>
<evidence type="ECO:0000313" key="6">
    <source>
        <dbReference type="Proteomes" id="UP000237144"/>
    </source>
</evidence>
<dbReference type="OrthoDB" id="439808at2759"/>
<dbReference type="InterPro" id="IPR012677">
    <property type="entry name" value="Nucleotide-bd_a/b_plait_sf"/>
</dbReference>
<sequence length="315" mass="34820">MADDPYNAAPVPMTDVRHDMPPSRDDRDSYSAPRDYPPPRNTAPPPPRPSNAPVAEPSNVLGVFGLSIRTGDRDLYEVFSGQGRRVEKALVVYDQRSGRSRGFGFVTMGSIPDAESAIAELNGIDLQGRRIRVDFSATKRPHDPTPGEYRGPRRDDDFGPPRGGPYGGPGGGGDDRWATRGGPSYGGGGYGGGGGRGRYDDPYGGDSYRAPLPSRGGDDHRWSSRDDDRSYRRSSRRADSRSRSRSPAPRRSRSPAPRRSRSRSPAPRRSRGGDDYDRDRSRSRSRSPVRRDRERSRTPVKARGRSRSPTPRRDD</sequence>
<feature type="compositionally biased region" description="Basic and acidic residues" evidence="3">
    <location>
        <begin position="271"/>
        <end position="282"/>
    </location>
</feature>
<dbReference type="SUPFAM" id="SSF54928">
    <property type="entry name" value="RNA-binding domain, RBD"/>
    <property type="match status" value="1"/>
</dbReference>
<dbReference type="PANTHER" id="PTHR48027">
    <property type="entry name" value="HETEROGENEOUS NUCLEAR RIBONUCLEOPROTEIN 87F-RELATED"/>
    <property type="match status" value="1"/>
</dbReference>
<feature type="compositionally biased region" description="Basic and acidic residues" evidence="3">
    <location>
        <begin position="15"/>
        <end position="29"/>
    </location>
</feature>
<evidence type="ECO:0000313" key="5">
    <source>
        <dbReference type="EMBL" id="POY74700.1"/>
    </source>
</evidence>
<protein>
    <recommendedName>
        <fullName evidence="4">RRM domain-containing protein</fullName>
    </recommendedName>
</protein>
<evidence type="ECO:0000256" key="3">
    <source>
        <dbReference type="SAM" id="MobiDB-lite"/>
    </source>
</evidence>
<feature type="compositionally biased region" description="Pro residues" evidence="3">
    <location>
        <begin position="35"/>
        <end position="50"/>
    </location>
</feature>
<gene>
    <name evidence="5" type="ORF">BMF94_2175</name>
</gene>
<organism evidence="5 6">
    <name type="scientific">Rhodotorula taiwanensis</name>
    <dbReference type="NCBI Taxonomy" id="741276"/>
    <lineage>
        <taxon>Eukaryota</taxon>
        <taxon>Fungi</taxon>
        <taxon>Dikarya</taxon>
        <taxon>Basidiomycota</taxon>
        <taxon>Pucciniomycotina</taxon>
        <taxon>Microbotryomycetes</taxon>
        <taxon>Sporidiobolales</taxon>
        <taxon>Sporidiobolaceae</taxon>
        <taxon>Rhodotorula</taxon>
    </lineage>
</organism>
<feature type="compositionally biased region" description="Basic and acidic residues" evidence="3">
    <location>
        <begin position="140"/>
        <end position="159"/>
    </location>
</feature>
<proteinExistence type="predicted"/>
<dbReference type="Pfam" id="PF00076">
    <property type="entry name" value="RRM_1"/>
    <property type="match status" value="1"/>
</dbReference>
<comment type="caution">
    <text evidence="5">The sequence shown here is derived from an EMBL/GenBank/DDBJ whole genome shotgun (WGS) entry which is preliminary data.</text>
</comment>
<dbReference type="EMBL" id="PJQD01000022">
    <property type="protein sequence ID" value="POY74700.1"/>
    <property type="molecule type" value="Genomic_DNA"/>
</dbReference>
<accession>A0A2S5BD56</accession>
<dbReference type="SMART" id="SM00360">
    <property type="entry name" value="RRM"/>
    <property type="match status" value="1"/>
</dbReference>
<dbReference type="InterPro" id="IPR000504">
    <property type="entry name" value="RRM_dom"/>
</dbReference>
<evidence type="ECO:0000256" key="1">
    <source>
        <dbReference type="ARBA" id="ARBA00022884"/>
    </source>
</evidence>
<dbReference type="STRING" id="741276.A0A2S5BD56"/>
<dbReference type="GO" id="GO:0003723">
    <property type="term" value="F:RNA binding"/>
    <property type="evidence" value="ECO:0007669"/>
    <property type="project" value="UniProtKB-UniRule"/>
</dbReference>
<dbReference type="AlphaFoldDB" id="A0A2S5BD56"/>
<feature type="region of interest" description="Disordered" evidence="3">
    <location>
        <begin position="1"/>
        <end position="56"/>
    </location>
</feature>
<dbReference type="InterPro" id="IPR052462">
    <property type="entry name" value="SLIRP/GR-RBP-like"/>
</dbReference>
<feature type="compositionally biased region" description="Basic and acidic residues" evidence="3">
    <location>
        <begin position="216"/>
        <end position="242"/>
    </location>
</feature>
<feature type="compositionally biased region" description="Gly residues" evidence="3">
    <location>
        <begin position="183"/>
        <end position="196"/>
    </location>
</feature>
<feature type="domain" description="RRM" evidence="4">
    <location>
        <begin position="59"/>
        <end position="138"/>
    </location>
</feature>
<dbReference type="InterPro" id="IPR035979">
    <property type="entry name" value="RBD_domain_sf"/>
</dbReference>
<evidence type="ECO:0000259" key="4">
    <source>
        <dbReference type="PROSITE" id="PS50102"/>
    </source>
</evidence>
<name>A0A2S5BD56_9BASI</name>
<dbReference type="Gene3D" id="3.30.70.330">
    <property type="match status" value="1"/>
</dbReference>
<evidence type="ECO:0000256" key="2">
    <source>
        <dbReference type="PROSITE-ProRule" id="PRU00176"/>
    </source>
</evidence>
<feature type="region of interest" description="Disordered" evidence="3">
    <location>
        <begin position="129"/>
        <end position="315"/>
    </location>
</feature>
<dbReference type="Proteomes" id="UP000237144">
    <property type="component" value="Unassembled WGS sequence"/>
</dbReference>
<keyword evidence="6" id="KW-1185">Reference proteome</keyword>
<keyword evidence="1 2" id="KW-0694">RNA-binding</keyword>
<reference evidence="5 6" key="1">
    <citation type="journal article" date="2018" name="Front. Microbiol.">
        <title>Prospects for Fungal Bioremediation of Acidic Radioactive Waste Sites: Characterization and Genome Sequence of Rhodotorula taiwanensis MD1149.</title>
        <authorList>
            <person name="Tkavc R."/>
            <person name="Matrosova V.Y."/>
            <person name="Grichenko O.E."/>
            <person name="Gostincar C."/>
            <person name="Volpe R.P."/>
            <person name="Klimenkova P."/>
            <person name="Gaidamakova E.K."/>
            <person name="Zhou C.E."/>
            <person name="Stewart B.J."/>
            <person name="Lyman M.G."/>
            <person name="Malfatti S.A."/>
            <person name="Rubinfeld B."/>
            <person name="Courtot M."/>
            <person name="Singh J."/>
            <person name="Dalgard C.L."/>
            <person name="Hamilton T."/>
            <person name="Frey K.G."/>
            <person name="Gunde-Cimerman N."/>
            <person name="Dugan L."/>
            <person name="Daly M.J."/>
        </authorList>
    </citation>
    <scope>NUCLEOTIDE SEQUENCE [LARGE SCALE GENOMIC DNA]</scope>
    <source>
        <strain evidence="5 6">MD1149</strain>
    </source>
</reference>